<gene>
    <name evidence="2" type="ORF">SCABRO_02429</name>
</gene>
<comment type="caution">
    <text evidence="2">The sequence shown here is derived from an EMBL/GenBank/DDBJ whole genome shotgun (WGS) entry which is preliminary data.</text>
</comment>
<sequence length="232" mass="25636">MEIIDKKFVSLNNLMTRLRKKKSPPEGLLLLFPHCIQNSKCKQNIKHDINECIRCGKCKVKDLLELSEEYGISIAVASGGRIALKRVMAKEVQGVVAIACEKELRTGLMAAMPKAIYAVPNQRPYGYCVDTDVYMDDVIKAIKFFVKSYEKDSDKPAVKEKVEAGKKPVAKKKTAAKGKVVAGKRPVAKKKPAAKEKVVAGKRPVAKKKPAVKEKVVAKKRPAAKRKPKSLP</sequence>
<dbReference type="Proteomes" id="UP000030652">
    <property type="component" value="Unassembled WGS sequence"/>
</dbReference>
<dbReference type="Pfam" id="PF01976">
    <property type="entry name" value="DUF116"/>
    <property type="match status" value="1"/>
</dbReference>
<feature type="region of interest" description="Disordered" evidence="1">
    <location>
        <begin position="164"/>
        <end position="232"/>
    </location>
</feature>
<dbReference type="PANTHER" id="PTHR43801">
    <property type="entry name" value="NUCLEOTIDE-BINDING PROTEIN-RELATED"/>
    <property type="match status" value="1"/>
</dbReference>
<organism evidence="2 3">
    <name type="scientific">Candidatus Scalindua brodae</name>
    <dbReference type="NCBI Taxonomy" id="237368"/>
    <lineage>
        <taxon>Bacteria</taxon>
        <taxon>Pseudomonadati</taxon>
        <taxon>Planctomycetota</taxon>
        <taxon>Candidatus Brocadiia</taxon>
        <taxon>Candidatus Brocadiales</taxon>
        <taxon>Candidatus Scalinduaceae</taxon>
        <taxon>Candidatus Scalindua</taxon>
    </lineage>
</organism>
<reference evidence="2 3" key="1">
    <citation type="submission" date="2014-10" db="EMBL/GenBank/DDBJ databases">
        <title>Draft genome of anammox bacterium scalindua brodae, obtained using differential coverage binning of sequence data from two enrichment reactors.</title>
        <authorList>
            <person name="Speth D.R."/>
            <person name="Russ L."/>
            <person name="Kartal B."/>
            <person name="Op den Camp H.J."/>
            <person name="Dutilh B.E."/>
            <person name="Jetten M.S."/>
        </authorList>
    </citation>
    <scope>NUCLEOTIDE SEQUENCE [LARGE SCALE GENOMIC DNA]</scope>
    <source>
        <strain evidence="2">RU1</strain>
    </source>
</reference>
<dbReference type="PANTHER" id="PTHR43801:SF1">
    <property type="entry name" value="POLYPRENYL SYNTHETASE"/>
    <property type="match status" value="1"/>
</dbReference>
<evidence type="ECO:0000313" key="3">
    <source>
        <dbReference type="Proteomes" id="UP000030652"/>
    </source>
</evidence>
<dbReference type="InterPro" id="IPR002829">
    <property type="entry name" value="DUF116"/>
</dbReference>
<dbReference type="EMBL" id="JRYO01000173">
    <property type="protein sequence ID" value="KHE91823.1"/>
    <property type="molecule type" value="Genomic_DNA"/>
</dbReference>
<dbReference type="AlphaFoldDB" id="A0A0B0EL24"/>
<name>A0A0B0EL24_9BACT</name>
<evidence type="ECO:0000313" key="2">
    <source>
        <dbReference type="EMBL" id="KHE91823.1"/>
    </source>
</evidence>
<proteinExistence type="predicted"/>
<dbReference type="eggNOG" id="COG1852">
    <property type="taxonomic scope" value="Bacteria"/>
</dbReference>
<accession>A0A0B0EL24</accession>
<protein>
    <recommendedName>
        <fullName evidence="4">DUF116 domain-containing protein</fullName>
    </recommendedName>
</protein>
<evidence type="ECO:0008006" key="4">
    <source>
        <dbReference type="Google" id="ProtNLM"/>
    </source>
</evidence>
<feature type="compositionally biased region" description="Basic residues" evidence="1">
    <location>
        <begin position="218"/>
        <end position="232"/>
    </location>
</feature>
<evidence type="ECO:0000256" key="1">
    <source>
        <dbReference type="SAM" id="MobiDB-lite"/>
    </source>
</evidence>